<feature type="domain" description="Major facilitator superfamily (MFS) profile" evidence="8">
    <location>
        <begin position="12"/>
        <end position="394"/>
    </location>
</feature>
<evidence type="ECO:0000256" key="6">
    <source>
        <dbReference type="ARBA" id="ARBA00023136"/>
    </source>
</evidence>
<feature type="transmembrane region" description="Helical" evidence="7">
    <location>
        <begin position="51"/>
        <end position="71"/>
    </location>
</feature>
<feature type="transmembrane region" description="Helical" evidence="7">
    <location>
        <begin position="244"/>
        <end position="263"/>
    </location>
</feature>
<dbReference type="Gene3D" id="1.20.1250.20">
    <property type="entry name" value="MFS general substrate transporter like domains"/>
    <property type="match status" value="1"/>
</dbReference>
<protein>
    <recommendedName>
        <fullName evidence="8">Major facilitator superfamily (MFS) profile domain-containing protein</fullName>
    </recommendedName>
</protein>
<comment type="subcellular location">
    <subcellularLocation>
        <location evidence="1">Cell membrane</location>
        <topology evidence="1">Multi-pass membrane protein</topology>
    </subcellularLocation>
</comment>
<evidence type="ECO:0000256" key="7">
    <source>
        <dbReference type="SAM" id="Phobius"/>
    </source>
</evidence>
<gene>
    <name evidence="9" type="ORF">BFF78_15770</name>
</gene>
<name>A0A1D7Y9M8_9ACTN</name>
<organism evidence="9 10">
    <name type="scientific">Streptomyces fodineus</name>
    <dbReference type="NCBI Taxonomy" id="1904616"/>
    <lineage>
        <taxon>Bacteria</taxon>
        <taxon>Bacillati</taxon>
        <taxon>Actinomycetota</taxon>
        <taxon>Actinomycetes</taxon>
        <taxon>Kitasatosporales</taxon>
        <taxon>Streptomycetaceae</taxon>
        <taxon>Streptomyces</taxon>
    </lineage>
</organism>
<dbReference type="PANTHER" id="PTHR23517">
    <property type="entry name" value="RESISTANCE PROTEIN MDTM, PUTATIVE-RELATED-RELATED"/>
    <property type="match status" value="1"/>
</dbReference>
<keyword evidence="4 7" id="KW-0812">Transmembrane</keyword>
<feature type="transmembrane region" description="Helical" evidence="7">
    <location>
        <begin position="347"/>
        <end position="366"/>
    </location>
</feature>
<feature type="transmembrane region" description="Helical" evidence="7">
    <location>
        <begin position="167"/>
        <end position="190"/>
    </location>
</feature>
<dbReference type="AlphaFoldDB" id="A0A1D7Y9M8"/>
<dbReference type="RefSeq" id="WP_069778947.1">
    <property type="nucleotide sequence ID" value="NZ_CP017248.1"/>
</dbReference>
<dbReference type="PROSITE" id="PS50850">
    <property type="entry name" value="MFS"/>
    <property type="match status" value="1"/>
</dbReference>
<dbReference type="Pfam" id="PF07690">
    <property type="entry name" value="MFS_1"/>
    <property type="match status" value="1"/>
</dbReference>
<keyword evidence="6 7" id="KW-0472">Membrane</keyword>
<dbReference type="EMBL" id="CP017248">
    <property type="protein sequence ID" value="AOR32333.1"/>
    <property type="molecule type" value="Genomic_DNA"/>
</dbReference>
<evidence type="ECO:0000259" key="8">
    <source>
        <dbReference type="PROSITE" id="PS50850"/>
    </source>
</evidence>
<dbReference type="GO" id="GO:0005886">
    <property type="term" value="C:plasma membrane"/>
    <property type="evidence" value="ECO:0007669"/>
    <property type="project" value="UniProtKB-SubCell"/>
</dbReference>
<sequence>MNPRRLLPPPGAGRLLALSSFLGSIGFGLYLSAAPVYFVQSVGLGARQVGIGLSLAGLTGVLLGVVVGRVADRMGARETTAVFALGLIATLVAVAFVDSFWTFLPVITALSVAEQGWDVSREAVIAHVLKGEQRVRISAYLRSAFNAGFTLGVFGAGLAIAANTRAAYLAVLGGHALATALGAAIFLRLPRVPRVTPAPEQGSRFAALRDVPYLLVAQVASLMRLGDTVLLVGVPLWIVTSTHAPRALAAWLTAVNTLLVVLLQVRFARRADTVAGAARLERLAFAALAVACLLIGTTGWLPMWPAAAVLVLAAVVLTFGEMWGEGARWSLRYELAPDDAQGQYGGAFRLGTAVPTVLGPLMVTAATGTGSFFGWLALAAVFAAVVTAVGPVVRLAQRRRPSLAADG</sequence>
<dbReference type="KEGG" id="spun:BFF78_15770"/>
<evidence type="ECO:0000256" key="3">
    <source>
        <dbReference type="ARBA" id="ARBA00022475"/>
    </source>
</evidence>
<dbReference type="InterPro" id="IPR020846">
    <property type="entry name" value="MFS_dom"/>
</dbReference>
<dbReference type="InterPro" id="IPR050171">
    <property type="entry name" value="MFS_Transporters"/>
</dbReference>
<evidence type="ECO:0000313" key="10">
    <source>
        <dbReference type="Proteomes" id="UP000094960"/>
    </source>
</evidence>
<keyword evidence="5 7" id="KW-1133">Transmembrane helix</keyword>
<dbReference type="GO" id="GO:0022857">
    <property type="term" value="F:transmembrane transporter activity"/>
    <property type="evidence" value="ECO:0007669"/>
    <property type="project" value="InterPro"/>
</dbReference>
<dbReference type="InterPro" id="IPR036259">
    <property type="entry name" value="MFS_trans_sf"/>
</dbReference>
<dbReference type="Proteomes" id="UP000094960">
    <property type="component" value="Chromosome"/>
</dbReference>
<evidence type="ECO:0000256" key="4">
    <source>
        <dbReference type="ARBA" id="ARBA00022692"/>
    </source>
</evidence>
<keyword evidence="3" id="KW-1003">Cell membrane</keyword>
<feature type="transmembrane region" description="Helical" evidence="7">
    <location>
        <begin position="372"/>
        <end position="393"/>
    </location>
</feature>
<feature type="transmembrane region" description="Helical" evidence="7">
    <location>
        <begin position="307"/>
        <end position="326"/>
    </location>
</feature>
<keyword evidence="2" id="KW-0813">Transport</keyword>
<reference evidence="10" key="1">
    <citation type="submission" date="2016-09" db="EMBL/GenBank/DDBJ databases">
        <title>Streptomyces puniciscabiei strain:TW1S1 Genome sequencing and assembly.</title>
        <authorList>
            <person name="Kim M.-K."/>
            <person name="Kim S.B."/>
        </authorList>
    </citation>
    <scope>NUCLEOTIDE SEQUENCE [LARGE SCALE GENOMIC DNA]</scope>
    <source>
        <strain evidence="10">TW1S1</strain>
    </source>
</reference>
<proteinExistence type="predicted"/>
<feature type="transmembrane region" description="Helical" evidence="7">
    <location>
        <begin position="15"/>
        <end position="39"/>
    </location>
</feature>
<feature type="transmembrane region" description="Helical" evidence="7">
    <location>
        <begin position="83"/>
        <end position="104"/>
    </location>
</feature>
<dbReference type="SUPFAM" id="SSF103473">
    <property type="entry name" value="MFS general substrate transporter"/>
    <property type="match status" value="1"/>
</dbReference>
<evidence type="ECO:0000256" key="2">
    <source>
        <dbReference type="ARBA" id="ARBA00022448"/>
    </source>
</evidence>
<dbReference type="PANTHER" id="PTHR23517:SF2">
    <property type="entry name" value="MULTIDRUG RESISTANCE PROTEIN MDTH"/>
    <property type="match status" value="1"/>
</dbReference>
<evidence type="ECO:0000256" key="1">
    <source>
        <dbReference type="ARBA" id="ARBA00004651"/>
    </source>
</evidence>
<accession>A0A1D7Y9M8</accession>
<evidence type="ECO:0000256" key="5">
    <source>
        <dbReference type="ARBA" id="ARBA00022989"/>
    </source>
</evidence>
<evidence type="ECO:0000313" key="9">
    <source>
        <dbReference type="EMBL" id="AOR32333.1"/>
    </source>
</evidence>
<dbReference type="InterPro" id="IPR011701">
    <property type="entry name" value="MFS"/>
</dbReference>
<feature type="transmembrane region" description="Helical" evidence="7">
    <location>
        <begin position="139"/>
        <end position="161"/>
    </location>
</feature>
<feature type="transmembrane region" description="Helical" evidence="7">
    <location>
        <begin position="283"/>
        <end position="301"/>
    </location>
</feature>
<keyword evidence="10" id="KW-1185">Reference proteome</keyword>